<evidence type="ECO:0000313" key="1">
    <source>
        <dbReference type="EMBL" id="HIQ77793.1"/>
    </source>
</evidence>
<name>A0A9D0ZBZ1_9FIRM</name>
<protein>
    <submittedName>
        <fullName evidence="1">Uncharacterized protein</fullName>
    </submittedName>
</protein>
<proteinExistence type="predicted"/>
<dbReference type="Proteomes" id="UP000824262">
    <property type="component" value="Unassembled WGS sequence"/>
</dbReference>
<gene>
    <name evidence="1" type="ORF">IAB77_00870</name>
</gene>
<comment type="caution">
    <text evidence="1">The sequence shown here is derived from an EMBL/GenBank/DDBJ whole genome shotgun (WGS) entry which is preliminary data.</text>
</comment>
<dbReference type="AlphaFoldDB" id="A0A9D0ZBZ1"/>
<sequence length="77" mass="8284">MDLESFSRQLEASGLAEKLRGAAESPECRRLGELIGGDKLAAAARSGDERAIKGLLSEILNTEEGRRLAGRIKDAMK</sequence>
<reference evidence="1" key="1">
    <citation type="submission" date="2020-10" db="EMBL/GenBank/DDBJ databases">
        <authorList>
            <person name="Gilroy R."/>
        </authorList>
    </citation>
    <scope>NUCLEOTIDE SEQUENCE</scope>
    <source>
        <strain evidence="1">ChiBcolR7-354</strain>
    </source>
</reference>
<organism evidence="1 2">
    <name type="scientific">Candidatus Scatomorpha intestinavium</name>
    <dbReference type="NCBI Taxonomy" id="2840922"/>
    <lineage>
        <taxon>Bacteria</taxon>
        <taxon>Bacillati</taxon>
        <taxon>Bacillota</taxon>
        <taxon>Clostridia</taxon>
        <taxon>Eubacteriales</taxon>
        <taxon>Candidatus Scatomorpha</taxon>
    </lineage>
</organism>
<reference evidence="1" key="2">
    <citation type="journal article" date="2021" name="PeerJ">
        <title>Extensive microbial diversity within the chicken gut microbiome revealed by metagenomics and culture.</title>
        <authorList>
            <person name="Gilroy R."/>
            <person name="Ravi A."/>
            <person name="Getino M."/>
            <person name="Pursley I."/>
            <person name="Horton D.L."/>
            <person name="Alikhan N.F."/>
            <person name="Baker D."/>
            <person name="Gharbi K."/>
            <person name="Hall N."/>
            <person name="Watson M."/>
            <person name="Adriaenssens E.M."/>
            <person name="Foster-Nyarko E."/>
            <person name="Jarju S."/>
            <person name="Secka A."/>
            <person name="Antonio M."/>
            <person name="Oren A."/>
            <person name="Chaudhuri R.R."/>
            <person name="La Ragione R."/>
            <person name="Hildebrand F."/>
            <person name="Pallen M.J."/>
        </authorList>
    </citation>
    <scope>NUCLEOTIDE SEQUENCE</scope>
    <source>
        <strain evidence="1">ChiBcolR7-354</strain>
    </source>
</reference>
<evidence type="ECO:0000313" key="2">
    <source>
        <dbReference type="Proteomes" id="UP000824262"/>
    </source>
</evidence>
<dbReference type="EMBL" id="DVGA01000012">
    <property type="protein sequence ID" value="HIQ77793.1"/>
    <property type="molecule type" value="Genomic_DNA"/>
</dbReference>
<accession>A0A9D0ZBZ1</accession>